<reference evidence="6" key="1">
    <citation type="journal article" date="2019" name="Int. J. Syst. Evol. Microbiol.">
        <title>The Global Catalogue of Microorganisms (GCM) 10K type strain sequencing project: providing services to taxonomists for standard genome sequencing and annotation.</title>
        <authorList>
            <consortium name="The Broad Institute Genomics Platform"/>
            <consortium name="The Broad Institute Genome Sequencing Center for Infectious Disease"/>
            <person name="Wu L."/>
            <person name="Ma J."/>
        </authorList>
    </citation>
    <scope>NUCLEOTIDE SEQUENCE [LARGE SCALE GENOMIC DNA]</scope>
    <source>
        <strain evidence="6">CGMCC 4.1434</strain>
    </source>
</reference>
<dbReference type="SMART" id="SM00382">
    <property type="entry name" value="AAA"/>
    <property type="match status" value="1"/>
</dbReference>
<dbReference type="SUPFAM" id="SSF52540">
    <property type="entry name" value="P-loop containing nucleoside triphosphate hydrolases"/>
    <property type="match status" value="1"/>
</dbReference>
<dbReference type="InterPro" id="IPR003439">
    <property type="entry name" value="ABC_transporter-like_ATP-bd"/>
</dbReference>
<feature type="domain" description="ABC transporter" evidence="4">
    <location>
        <begin position="5"/>
        <end position="252"/>
    </location>
</feature>
<gene>
    <name evidence="5" type="ORF">ACFPRA_23195</name>
</gene>
<sequence length="253" mass="28273">MPHLLEIKGLSKSFTIHHLGKHMQAVQNLDLSLDEGEFIGIVGKSGSGKSTILKSIYRTYFPERGAIMYRSEKFGTVDLAQLSEREVHYLRKHEIGYVSQFLNAMPRTTARELVEQSVIEMGKSQDEAQQAAIEALSHFELDPELWDSYPTTFSGGQKLRLNIACAIVKKPRLLLLDEPTASLDDASKWKVREVIERLKADGTTLIGIFHDLEFMDGLCDKVYDLLQQKSPTSISGGMNDRDAFNSVGVQSPG</sequence>
<dbReference type="EMBL" id="JBHSNO010000018">
    <property type="protein sequence ID" value="MFC5591788.1"/>
    <property type="molecule type" value="Genomic_DNA"/>
</dbReference>
<dbReference type="InterPro" id="IPR003593">
    <property type="entry name" value="AAA+_ATPase"/>
</dbReference>
<dbReference type="Pfam" id="PF00005">
    <property type="entry name" value="ABC_tran"/>
    <property type="match status" value="1"/>
</dbReference>
<keyword evidence="2" id="KW-0067">ATP-binding</keyword>
<dbReference type="Gene3D" id="3.40.50.300">
    <property type="entry name" value="P-loop containing nucleotide triphosphate hydrolases"/>
    <property type="match status" value="1"/>
</dbReference>
<keyword evidence="5" id="KW-0456">Lyase</keyword>
<keyword evidence="6" id="KW-1185">Reference proteome</keyword>
<dbReference type="InterPro" id="IPR015854">
    <property type="entry name" value="ABC_transpr_LolD-like"/>
</dbReference>
<dbReference type="GO" id="GO:0016829">
    <property type="term" value="F:lyase activity"/>
    <property type="evidence" value="ECO:0007669"/>
    <property type="project" value="UniProtKB-KW"/>
</dbReference>
<evidence type="ECO:0000256" key="1">
    <source>
        <dbReference type="ARBA" id="ARBA00022741"/>
    </source>
</evidence>
<feature type="region of interest" description="Disordered" evidence="3">
    <location>
        <begin position="234"/>
        <end position="253"/>
    </location>
</feature>
<organism evidence="5 6">
    <name type="scientific">Sporosarcina soli</name>
    <dbReference type="NCBI Taxonomy" id="334736"/>
    <lineage>
        <taxon>Bacteria</taxon>
        <taxon>Bacillati</taxon>
        <taxon>Bacillota</taxon>
        <taxon>Bacilli</taxon>
        <taxon>Bacillales</taxon>
        <taxon>Caryophanaceae</taxon>
        <taxon>Sporosarcina</taxon>
    </lineage>
</organism>
<protein>
    <submittedName>
        <fullName evidence="5">Phosphonate C-P lyase system protein PhnL</fullName>
    </submittedName>
</protein>
<evidence type="ECO:0000313" key="5">
    <source>
        <dbReference type="EMBL" id="MFC5591788.1"/>
    </source>
</evidence>
<evidence type="ECO:0000313" key="6">
    <source>
        <dbReference type="Proteomes" id="UP001596109"/>
    </source>
</evidence>
<evidence type="ECO:0000259" key="4">
    <source>
        <dbReference type="PROSITE" id="PS50893"/>
    </source>
</evidence>
<evidence type="ECO:0000256" key="3">
    <source>
        <dbReference type="SAM" id="MobiDB-lite"/>
    </source>
</evidence>
<dbReference type="Proteomes" id="UP001596109">
    <property type="component" value="Unassembled WGS sequence"/>
</dbReference>
<dbReference type="RefSeq" id="WP_381440062.1">
    <property type="nucleotide sequence ID" value="NZ_JBHSNO010000018.1"/>
</dbReference>
<keyword evidence="1" id="KW-0547">Nucleotide-binding</keyword>
<accession>A0ABW0TSF1</accession>
<dbReference type="PANTHER" id="PTHR24220">
    <property type="entry name" value="IMPORT ATP-BINDING PROTEIN"/>
    <property type="match status" value="1"/>
</dbReference>
<evidence type="ECO:0000256" key="2">
    <source>
        <dbReference type="ARBA" id="ARBA00022840"/>
    </source>
</evidence>
<comment type="caution">
    <text evidence="5">The sequence shown here is derived from an EMBL/GenBank/DDBJ whole genome shotgun (WGS) entry which is preliminary data.</text>
</comment>
<dbReference type="PROSITE" id="PS50893">
    <property type="entry name" value="ABC_TRANSPORTER_2"/>
    <property type="match status" value="1"/>
</dbReference>
<dbReference type="InterPro" id="IPR027417">
    <property type="entry name" value="P-loop_NTPase"/>
</dbReference>
<proteinExistence type="predicted"/>
<name>A0ABW0TSF1_9BACL</name>